<dbReference type="RefSeq" id="WP_269442310.1">
    <property type="nucleotide sequence ID" value="NZ_CP097463.1"/>
</dbReference>
<dbReference type="PANTHER" id="PTHR11092">
    <property type="entry name" value="SUGAR NUCLEOTIDE EPIMERASE RELATED"/>
    <property type="match status" value="1"/>
</dbReference>
<dbReference type="CDD" id="cd07820">
    <property type="entry name" value="SRPBCC_3"/>
    <property type="match status" value="1"/>
</dbReference>
<sequence>MSAEARSVVAAPLRQVFAWHERPGALTRLLPPWQPVRVRREADDLRDGRAELSLPGGLRWVAQHRDLEAPYRFVDELVSLPLRWRHEHTFAAVDDAHTEVRDRIDTPVPARLLAPMLAYRHRQLAGDLAAHGYWSGAPLTVAVSGSSGLIGTALCAFLSTGGHRVIRLVRGTPAGRDARHWDPAAPAADLLDGVDAVIHLAGTSVAGRFTDGHKRAVRESRVGPTRRLAEVAARASGGPRVFVCASAIGYYGPRRGEEVLDEQAERGDGFLADVVAEWEQATMPATDAGVRVVQVRTGVVQSPLGGALRVQRPLFGAGLGGPVGDADAWLSWIGLDDLLDVYLHALRDESLRGPVNAVAPHAVRAGDYARTLARVMHRPALLPVPAIGPRLLLGSEGAQEIALASQHVTPARLAATGHRFRHPRLADALAHQLGRAGLPGAAEQPS</sequence>
<dbReference type="Gene3D" id="3.30.530.20">
    <property type="match status" value="1"/>
</dbReference>
<dbReference type="SUPFAM" id="SSF51735">
    <property type="entry name" value="NAD(P)-binding Rossmann-fold domains"/>
    <property type="match status" value="1"/>
</dbReference>
<feature type="domain" description="NAD-dependent epimerase/dehydratase" evidence="2">
    <location>
        <begin position="142"/>
        <end position="348"/>
    </location>
</feature>
<dbReference type="InterPro" id="IPR013549">
    <property type="entry name" value="DUF1731"/>
</dbReference>
<keyword evidence="5" id="KW-1185">Reference proteome</keyword>
<dbReference type="NCBIfam" id="TIGR01777">
    <property type="entry name" value="yfcH"/>
    <property type="match status" value="1"/>
</dbReference>
<dbReference type="InterPro" id="IPR001509">
    <property type="entry name" value="Epimerase_deHydtase"/>
</dbReference>
<reference evidence="4" key="1">
    <citation type="submission" date="2022-05" db="EMBL/GenBank/DDBJ databases">
        <title>Jatrophihabitans sp. SB3-54 whole genome sequence.</title>
        <authorList>
            <person name="Suh M.K."/>
            <person name="Eom M.K."/>
            <person name="Kim J.S."/>
            <person name="Kim H.S."/>
            <person name="Do H.E."/>
            <person name="Shin Y.K."/>
            <person name="Lee J.-S."/>
        </authorList>
    </citation>
    <scope>NUCLEOTIDE SEQUENCE</scope>
    <source>
        <strain evidence="4">SB3-54</strain>
    </source>
</reference>
<dbReference type="Pfam" id="PF08338">
    <property type="entry name" value="DUF1731"/>
    <property type="match status" value="1"/>
</dbReference>
<dbReference type="InterPro" id="IPR036291">
    <property type="entry name" value="NAD(P)-bd_dom_sf"/>
</dbReference>
<dbReference type="EMBL" id="CP097463">
    <property type="protein sequence ID" value="WAX55787.1"/>
    <property type="molecule type" value="Genomic_DNA"/>
</dbReference>
<proteinExistence type="inferred from homology"/>
<gene>
    <name evidence="4" type="ORF">M6B22_14720</name>
</gene>
<dbReference type="Pfam" id="PF01370">
    <property type="entry name" value="Epimerase"/>
    <property type="match status" value="1"/>
</dbReference>
<evidence type="ECO:0000313" key="5">
    <source>
        <dbReference type="Proteomes" id="UP001164693"/>
    </source>
</evidence>
<comment type="similarity">
    <text evidence="1">Belongs to the NAD(P)-dependent epimerase/dehydratase family. SDR39U1 subfamily.</text>
</comment>
<evidence type="ECO:0000313" key="4">
    <source>
        <dbReference type="EMBL" id="WAX55787.1"/>
    </source>
</evidence>
<protein>
    <submittedName>
        <fullName evidence="4">TIGR01777 family oxidoreductase</fullName>
    </submittedName>
</protein>
<dbReference type="PANTHER" id="PTHR11092:SF0">
    <property type="entry name" value="EPIMERASE FAMILY PROTEIN SDR39U1"/>
    <property type="match status" value="1"/>
</dbReference>
<evidence type="ECO:0000259" key="2">
    <source>
        <dbReference type="Pfam" id="PF01370"/>
    </source>
</evidence>
<evidence type="ECO:0000259" key="3">
    <source>
        <dbReference type="Pfam" id="PF08338"/>
    </source>
</evidence>
<dbReference type="Gene3D" id="3.40.50.720">
    <property type="entry name" value="NAD(P)-binding Rossmann-like Domain"/>
    <property type="match status" value="1"/>
</dbReference>
<dbReference type="SUPFAM" id="SSF55961">
    <property type="entry name" value="Bet v1-like"/>
    <property type="match status" value="1"/>
</dbReference>
<organism evidence="4 5">
    <name type="scientific">Jatrophihabitans cynanchi</name>
    <dbReference type="NCBI Taxonomy" id="2944128"/>
    <lineage>
        <taxon>Bacteria</taxon>
        <taxon>Bacillati</taxon>
        <taxon>Actinomycetota</taxon>
        <taxon>Actinomycetes</taxon>
        <taxon>Jatrophihabitantales</taxon>
        <taxon>Jatrophihabitantaceae</taxon>
        <taxon>Jatrophihabitans</taxon>
    </lineage>
</organism>
<feature type="domain" description="DUF1731" evidence="3">
    <location>
        <begin position="384"/>
        <end position="431"/>
    </location>
</feature>
<dbReference type="Proteomes" id="UP001164693">
    <property type="component" value="Chromosome"/>
</dbReference>
<evidence type="ECO:0000256" key="1">
    <source>
        <dbReference type="ARBA" id="ARBA00009353"/>
    </source>
</evidence>
<accession>A0ABY7JWU9</accession>
<name>A0ABY7JWU9_9ACTN</name>
<dbReference type="InterPro" id="IPR010099">
    <property type="entry name" value="SDR39U1"/>
</dbReference>
<dbReference type="InterPro" id="IPR023393">
    <property type="entry name" value="START-like_dom_sf"/>
</dbReference>